<name>A0A9X2NQF5_9PSEU</name>
<dbReference type="Proteomes" id="UP001144096">
    <property type="component" value="Unassembled WGS sequence"/>
</dbReference>
<reference evidence="2" key="1">
    <citation type="submission" date="2022-06" db="EMBL/GenBank/DDBJ databases">
        <title>Amycolatopsis iheyaensis sp. nov., a new species of the genus Amycolatopsis isolated from soil in Iheya island, Japan.</title>
        <authorList>
            <person name="Ngamcharungchit C."/>
            <person name="Kanto H."/>
            <person name="Take A."/>
            <person name="Intra B."/>
            <person name="Matsumoto A."/>
            <person name="Panbangred W."/>
            <person name="Inahashi Y."/>
        </authorList>
    </citation>
    <scope>NUCLEOTIDE SEQUENCE</scope>
    <source>
        <strain evidence="2">OK19-0408</strain>
    </source>
</reference>
<evidence type="ECO:0000313" key="2">
    <source>
        <dbReference type="EMBL" id="MCR6490530.1"/>
    </source>
</evidence>
<feature type="compositionally biased region" description="Basic residues" evidence="1">
    <location>
        <begin position="146"/>
        <end position="157"/>
    </location>
</feature>
<organism evidence="2 3">
    <name type="scientific">Amycolatopsis iheyensis</name>
    <dbReference type="NCBI Taxonomy" id="2945988"/>
    <lineage>
        <taxon>Bacteria</taxon>
        <taxon>Bacillati</taxon>
        <taxon>Actinomycetota</taxon>
        <taxon>Actinomycetes</taxon>
        <taxon>Pseudonocardiales</taxon>
        <taxon>Pseudonocardiaceae</taxon>
        <taxon>Amycolatopsis</taxon>
    </lineage>
</organism>
<feature type="compositionally biased region" description="Basic residues" evidence="1">
    <location>
        <begin position="164"/>
        <end position="180"/>
    </location>
</feature>
<protein>
    <submittedName>
        <fullName evidence="2">Uncharacterized protein</fullName>
    </submittedName>
</protein>
<proteinExistence type="predicted"/>
<keyword evidence="3" id="KW-1185">Reference proteome</keyword>
<accession>A0A9X2NQF5</accession>
<gene>
    <name evidence="2" type="ORF">M8542_47785</name>
</gene>
<evidence type="ECO:0000256" key="1">
    <source>
        <dbReference type="SAM" id="MobiDB-lite"/>
    </source>
</evidence>
<sequence length="421" mass="48368">MPETVQGDRRQTGQPDQPRELVRHVGRMQRAAVELGEEQVRVDPGSAQAGLGLVLLRQMHPQDQHRVRVDRHDPLRRRCLRLALAGLPPVLHDLVGHLDRARVQVGVRTTLTTRLTPPQTGVSDQVEQRIEPVVDREVQELPGQHRVPHHHRIRHHPGLPPPRHPLRSPQHRLRPHRRRQLHQLRHVVRQQTLIDVRPQDRPQRLLDPMQRRRPDRTLPLHRRHLPRVAAGPVLGDQLVVVNDRLEHRVQMPDPQPVLPDLAQMRPQVQPDMRLVRAIHVPAHRALLPRQEPIEHHVHQRVLQHLRTGPDETTHVLDLGQWPLLRDQSREQVPDLARGLGVALLRDPEQVSHPLQPLLRLTRALVPAATPRPATILLVLRQLDPEVPLPVPLVRQLRTRITERLPVLVPAGTPPVHRSIGH</sequence>
<feature type="region of interest" description="Disordered" evidence="1">
    <location>
        <begin position="145"/>
        <end position="180"/>
    </location>
</feature>
<dbReference type="EMBL" id="JAMXQV010000048">
    <property type="protein sequence ID" value="MCR6490530.1"/>
    <property type="molecule type" value="Genomic_DNA"/>
</dbReference>
<dbReference type="AlphaFoldDB" id="A0A9X2NQF5"/>
<comment type="caution">
    <text evidence="2">The sequence shown here is derived from an EMBL/GenBank/DDBJ whole genome shotgun (WGS) entry which is preliminary data.</text>
</comment>
<evidence type="ECO:0000313" key="3">
    <source>
        <dbReference type="Proteomes" id="UP001144096"/>
    </source>
</evidence>